<protein>
    <submittedName>
        <fullName evidence="1">Uncharacterized protein</fullName>
    </submittedName>
</protein>
<dbReference type="Proteomes" id="UP000002965">
    <property type="component" value="Unassembled WGS sequence"/>
</dbReference>
<gene>
    <name evidence="1" type="ORF">HMPREF1061_04100</name>
</gene>
<evidence type="ECO:0000313" key="2">
    <source>
        <dbReference type="Proteomes" id="UP000002965"/>
    </source>
</evidence>
<dbReference type="AlphaFoldDB" id="I9EAT3"/>
<comment type="caution">
    <text evidence="1">The sequence shown here is derived from an EMBL/GenBank/DDBJ whole genome shotgun (WGS) entry which is preliminary data.</text>
</comment>
<keyword evidence="2" id="KW-1185">Reference proteome</keyword>
<proteinExistence type="predicted"/>
<organism evidence="1 2">
    <name type="scientific">Bacteroides caccae CL03T12C61</name>
    <dbReference type="NCBI Taxonomy" id="997873"/>
    <lineage>
        <taxon>Bacteria</taxon>
        <taxon>Pseudomonadati</taxon>
        <taxon>Bacteroidota</taxon>
        <taxon>Bacteroidia</taxon>
        <taxon>Bacteroidales</taxon>
        <taxon>Bacteroidaceae</taxon>
        <taxon>Bacteroides</taxon>
    </lineage>
</organism>
<accession>I9EAT3</accession>
<dbReference type="HOGENOM" id="CLU_2696652_0_0_10"/>
<dbReference type="EMBL" id="AGXF01000021">
    <property type="protein sequence ID" value="EIY16994.1"/>
    <property type="molecule type" value="Genomic_DNA"/>
</dbReference>
<sequence length="73" mass="8534">MKVIFCLEKRYSWKIAAKIVAVAPKYQLFTDATTMYCNHYSISFFLFFHSCHELIIFCHSTYDPGATEDNGLR</sequence>
<reference evidence="1 2" key="1">
    <citation type="submission" date="2012-02" db="EMBL/GenBank/DDBJ databases">
        <title>The Genome Sequence of Bacteroides caccae CL03T12C61.</title>
        <authorList>
            <consortium name="The Broad Institute Genome Sequencing Platform"/>
            <person name="Earl A."/>
            <person name="Ward D."/>
            <person name="Feldgarden M."/>
            <person name="Gevers D."/>
            <person name="Zitomersky N.L."/>
            <person name="Coyne M.J."/>
            <person name="Comstock L.E."/>
            <person name="Young S.K."/>
            <person name="Zeng Q."/>
            <person name="Gargeya S."/>
            <person name="Fitzgerald M."/>
            <person name="Haas B."/>
            <person name="Abouelleil A."/>
            <person name="Alvarado L."/>
            <person name="Arachchi H.M."/>
            <person name="Berlin A."/>
            <person name="Chapman S.B."/>
            <person name="Gearin G."/>
            <person name="Goldberg J."/>
            <person name="Griggs A."/>
            <person name="Gujja S."/>
            <person name="Hansen M."/>
            <person name="Heiman D."/>
            <person name="Howarth C."/>
            <person name="Larimer J."/>
            <person name="Lui A."/>
            <person name="MacDonald P.J.P."/>
            <person name="McCowen C."/>
            <person name="Montmayeur A."/>
            <person name="Murphy C."/>
            <person name="Neiman D."/>
            <person name="Pearson M."/>
            <person name="Priest M."/>
            <person name="Roberts A."/>
            <person name="Saif S."/>
            <person name="Shea T."/>
            <person name="Sisk P."/>
            <person name="Stolte C."/>
            <person name="Sykes S."/>
            <person name="Wortman J."/>
            <person name="Nusbaum C."/>
            <person name="Birren B."/>
        </authorList>
    </citation>
    <scope>NUCLEOTIDE SEQUENCE [LARGE SCALE GENOMIC DNA]</scope>
    <source>
        <strain evidence="1 2">CL03T12C61</strain>
    </source>
</reference>
<evidence type="ECO:0000313" key="1">
    <source>
        <dbReference type="EMBL" id="EIY16994.1"/>
    </source>
</evidence>
<name>I9EAT3_9BACE</name>